<name>A0ABU8TE88_9HYPH</name>
<evidence type="ECO:0000313" key="3">
    <source>
        <dbReference type="Proteomes" id="UP001385499"/>
    </source>
</evidence>
<dbReference type="Pfam" id="PF06996">
    <property type="entry name" value="T6SS_TssG"/>
    <property type="match status" value="1"/>
</dbReference>
<accession>A0ABU8TE88</accession>
<evidence type="ECO:0000256" key="1">
    <source>
        <dbReference type="SAM" id="MobiDB-lite"/>
    </source>
</evidence>
<gene>
    <name evidence="2" type="primary">tssG</name>
    <name evidence="2" type="ORF">V6575_00105</name>
</gene>
<dbReference type="RefSeq" id="WP_340271938.1">
    <property type="nucleotide sequence ID" value="NZ_JBAKIA010000001.1"/>
</dbReference>
<dbReference type="NCBIfam" id="TIGR03347">
    <property type="entry name" value="VI_chp_1"/>
    <property type="match status" value="1"/>
</dbReference>
<dbReference type="InterPro" id="IPR010732">
    <property type="entry name" value="T6SS_TssG-like"/>
</dbReference>
<feature type="region of interest" description="Disordered" evidence="1">
    <location>
        <begin position="42"/>
        <end position="75"/>
    </location>
</feature>
<evidence type="ECO:0000313" key="2">
    <source>
        <dbReference type="EMBL" id="MEJ8472475.1"/>
    </source>
</evidence>
<keyword evidence="3" id="KW-1185">Reference proteome</keyword>
<dbReference type="Proteomes" id="UP001385499">
    <property type="component" value="Unassembled WGS sequence"/>
</dbReference>
<sequence length="339" mass="37508">MASEKREAGADLSRLEALEHSPQKHHIFQALRLVEAAYADQPRLGRSRRPSQDPLRLGQDPELAFPTSSISSFTRKPETGRHQLKQNVFGLFGPHGPLPLHLTEYARDRLRNHHDPTLVAFADVFHHRMISLFYRAWTTGEPAPSFDRPDDDPFGAKLDALAGLSGAEFQGRDAMPDLAKRHFAGLIAAAPHSEAGLMAVLMKFFRTKISIESFVGSWLHLEPYDRGRLGNATLGGSASLGEKVWSREAKFRIRIGPLTLQEYTRLLPGGQSLKRLAAIVRTYAGDTLDWDANLVLRENEVPPTVLGSSGSLGRTTWIGRRSKGDADDLYLAAPAHQAL</sequence>
<reference evidence="2 3" key="1">
    <citation type="submission" date="2024-02" db="EMBL/GenBank/DDBJ databases">
        <title>Roseibium algae sp. nov., isolated from marine alga (Grateloupia sp.), showing potential in myo-inositol conversion.</title>
        <authorList>
            <person name="Wang Y."/>
        </authorList>
    </citation>
    <scope>NUCLEOTIDE SEQUENCE [LARGE SCALE GENOMIC DNA]</scope>
    <source>
        <strain evidence="2 3">H3510</strain>
    </source>
</reference>
<dbReference type="PANTHER" id="PTHR35564">
    <property type="match status" value="1"/>
</dbReference>
<protein>
    <submittedName>
        <fullName evidence="2">Type VI secretion system baseplate subunit TssG</fullName>
    </submittedName>
</protein>
<organism evidence="2 3">
    <name type="scientific">Roseibium algae</name>
    <dbReference type="NCBI Taxonomy" id="3123038"/>
    <lineage>
        <taxon>Bacteria</taxon>
        <taxon>Pseudomonadati</taxon>
        <taxon>Pseudomonadota</taxon>
        <taxon>Alphaproteobacteria</taxon>
        <taxon>Hyphomicrobiales</taxon>
        <taxon>Stappiaceae</taxon>
        <taxon>Roseibium</taxon>
    </lineage>
</organism>
<comment type="caution">
    <text evidence="2">The sequence shown here is derived from an EMBL/GenBank/DDBJ whole genome shotgun (WGS) entry which is preliminary data.</text>
</comment>
<dbReference type="PANTHER" id="PTHR35564:SF4">
    <property type="entry name" value="CYTOPLASMIC PROTEIN"/>
    <property type="match status" value="1"/>
</dbReference>
<proteinExistence type="predicted"/>
<dbReference type="EMBL" id="JBAKIA010000001">
    <property type="protein sequence ID" value="MEJ8472475.1"/>
    <property type="molecule type" value="Genomic_DNA"/>
</dbReference>